<gene>
    <name evidence="3" type="ORF">EV643_107275</name>
</gene>
<dbReference type="OrthoDB" id="9939285at2"/>
<sequence>MPTNTIRAAARLAATVLLVLLVSGCADKTASTTTTSPPASPAVSKPATTSAVSPTTTTVPPMTAGELAWLKAVTTLRKTIDKAFMETGPVYLTRAKMRSYANTLRSCSRELARIGSPGDRLQPVHVMVKQACQTFDKGAKCWDAAIRVSDAGGGVTGTANERTFNRASQCGFETQGNGSNLLAAAEAKGEEIKAKVG</sequence>
<evidence type="ECO:0000313" key="3">
    <source>
        <dbReference type="EMBL" id="TDO48645.1"/>
    </source>
</evidence>
<feature type="chain" id="PRO_5020501730" description="DUF4189 domain-containing protein" evidence="2">
    <location>
        <begin position="29"/>
        <end position="197"/>
    </location>
</feature>
<evidence type="ECO:0008006" key="5">
    <source>
        <dbReference type="Google" id="ProtNLM"/>
    </source>
</evidence>
<dbReference type="RefSeq" id="WP_133801050.1">
    <property type="nucleotide sequence ID" value="NZ_SNWQ01000007.1"/>
</dbReference>
<dbReference type="EMBL" id="SNWQ01000007">
    <property type="protein sequence ID" value="TDO48645.1"/>
    <property type="molecule type" value="Genomic_DNA"/>
</dbReference>
<reference evidence="3 4" key="1">
    <citation type="submission" date="2019-03" db="EMBL/GenBank/DDBJ databases">
        <title>Genomic Encyclopedia of Type Strains, Phase III (KMG-III): the genomes of soil and plant-associated and newly described type strains.</title>
        <authorList>
            <person name="Whitman W."/>
        </authorList>
    </citation>
    <scope>NUCLEOTIDE SEQUENCE [LARGE SCALE GENOMIC DNA]</scope>
    <source>
        <strain evidence="3 4">VKM Ac-2527</strain>
    </source>
</reference>
<dbReference type="AlphaFoldDB" id="A0A4R6KF19"/>
<proteinExistence type="predicted"/>
<organism evidence="3 4">
    <name type="scientific">Kribbella caucasensis</name>
    <dbReference type="NCBI Taxonomy" id="2512215"/>
    <lineage>
        <taxon>Bacteria</taxon>
        <taxon>Bacillati</taxon>
        <taxon>Actinomycetota</taxon>
        <taxon>Actinomycetes</taxon>
        <taxon>Propionibacteriales</taxon>
        <taxon>Kribbellaceae</taxon>
        <taxon>Kribbella</taxon>
    </lineage>
</organism>
<comment type="caution">
    <text evidence="3">The sequence shown here is derived from an EMBL/GenBank/DDBJ whole genome shotgun (WGS) entry which is preliminary data.</text>
</comment>
<name>A0A4R6KF19_9ACTN</name>
<dbReference type="Proteomes" id="UP000295388">
    <property type="component" value="Unassembled WGS sequence"/>
</dbReference>
<feature type="region of interest" description="Disordered" evidence="1">
    <location>
        <begin position="29"/>
        <end position="59"/>
    </location>
</feature>
<accession>A0A4R6KF19</accession>
<protein>
    <recommendedName>
        <fullName evidence="5">DUF4189 domain-containing protein</fullName>
    </recommendedName>
</protein>
<keyword evidence="2" id="KW-0732">Signal</keyword>
<keyword evidence="4" id="KW-1185">Reference proteome</keyword>
<feature type="signal peptide" evidence="2">
    <location>
        <begin position="1"/>
        <end position="28"/>
    </location>
</feature>
<evidence type="ECO:0000256" key="2">
    <source>
        <dbReference type="SAM" id="SignalP"/>
    </source>
</evidence>
<evidence type="ECO:0000313" key="4">
    <source>
        <dbReference type="Proteomes" id="UP000295388"/>
    </source>
</evidence>
<dbReference type="PROSITE" id="PS51257">
    <property type="entry name" value="PROKAR_LIPOPROTEIN"/>
    <property type="match status" value="1"/>
</dbReference>
<evidence type="ECO:0000256" key="1">
    <source>
        <dbReference type="SAM" id="MobiDB-lite"/>
    </source>
</evidence>